<keyword evidence="3" id="KW-0800">Toxin</keyword>
<dbReference type="InterPro" id="IPR003571">
    <property type="entry name" value="Snake_3FTx"/>
</dbReference>
<dbReference type="InterPro" id="IPR054131">
    <property type="entry name" value="Toxin_cobra-type"/>
</dbReference>
<proteinExistence type="evidence at transcript level"/>
<evidence type="ECO:0000256" key="3">
    <source>
        <dbReference type="ARBA" id="ARBA00022656"/>
    </source>
</evidence>
<dbReference type="GO" id="GO:0030550">
    <property type="term" value="F:acetylcholine receptor inhibitor activity"/>
    <property type="evidence" value="ECO:0007669"/>
    <property type="project" value="UniProtKB-KW"/>
</dbReference>
<keyword evidence="8" id="KW-0732">Signal</keyword>
<evidence type="ECO:0000256" key="6">
    <source>
        <dbReference type="ARBA" id="ARBA00023157"/>
    </source>
</evidence>
<comment type="subcellular location">
    <subcellularLocation>
        <location evidence="1">Secreted</location>
    </subcellularLocation>
</comment>
<dbReference type="InterPro" id="IPR045860">
    <property type="entry name" value="Snake_toxin-like_sf"/>
</dbReference>
<dbReference type="AlphaFoldDB" id="R4G2J4"/>
<reference evidence="9" key="1">
    <citation type="journal article" date="2013" name="Toxins">
        <title>Venom down under: dynamic evolution of Australian elapid snake toxins.</title>
        <authorList>
            <person name="Jackson T.N."/>
            <person name="Sunagar K."/>
            <person name="Undheim E.A."/>
            <person name="Koludarov I."/>
            <person name="Chan A.H."/>
            <person name="Sanders K."/>
            <person name="Ali S.A."/>
            <person name="Hendrikx I."/>
            <person name="Dunstan N."/>
            <person name="Fry B.G."/>
        </authorList>
    </citation>
    <scope>NUCLEOTIDE SEQUENCE</scope>
    <source>
        <tissue evidence="9">Maxillary venom gland</tissue>
    </source>
</reference>
<evidence type="ECO:0000256" key="4">
    <source>
        <dbReference type="ARBA" id="ARBA00022699"/>
    </source>
</evidence>
<keyword evidence="5" id="KW-0008">Acetylcholine receptor inhibiting toxin</keyword>
<keyword evidence="2" id="KW-0964">Secreted</keyword>
<keyword evidence="4" id="KW-0528">Neurotoxin</keyword>
<evidence type="ECO:0000256" key="1">
    <source>
        <dbReference type="ARBA" id="ARBA00004613"/>
    </source>
</evidence>
<name>R4G2J4_9SAUR</name>
<feature type="signal peptide" evidence="8">
    <location>
        <begin position="1"/>
        <end position="21"/>
    </location>
</feature>
<dbReference type="GO" id="GO:0005576">
    <property type="term" value="C:extracellular region"/>
    <property type="evidence" value="ECO:0007669"/>
    <property type="project" value="UniProtKB-SubCell"/>
</dbReference>
<dbReference type="SUPFAM" id="SSF57302">
    <property type="entry name" value="Snake toxin-like"/>
    <property type="match status" value="1"/>
</dbReference>
<organism evidence="9">
    <name type="scientific">Pseudonaja modesta</name>
    <dbReference type="NCBI Taxonomy" id="340912"/>
    <lineage>
        <taxon>Eukaryota</taxon>
        <taxon>Metazoa</taxon>
        <taxon>Chordata</taxon>
        <taxon>Craniata</taxon>
        <taxon>Vertebrata</taxon>
        <taxon>Euteleostomi</taxon>
        <taxon>Lepidosauria</taxon>
        <taxon>Squamata</taxon>
        <taxon>Bifurcata</taxon>
        <taxon>Unidentata</taxon>
        <taxon>Episquamata</taxon>
        <taxon>Toxicofera</taxon>
        <taxon>Serpentes</taxon>
        <taxon>Colubroidea</taxon>
        <taxon>Elapidae</taxon>
        <taxon>Hydrophiinae</taxon>
        <taxon>Pseudonaja</taxon>
    </lineage>
</organism>
<dbReference type="InterPro" id="IPR018354">
    <property type="entry name" value="Snake_toxin_con_site"/>
</dbReference>
<keyword evidence="6" id="KW-1015">Disulfide bond</keyword>
<dbReference type="EMBL" id="GAHH01000042">
    <property type="protein sequence ID" value="JAA74929.1"/>
    <property type="molecule type" value="mRNA"/>
</dbReference>
<evidence type="ECO:0000313" key="9">
    <source>
        <dbReference type="EMBL" id="JAA74929.1"/>
    </source>
</evidence>
<dbReference type="Pfam" id="PF21947">
    <property type="entry name" value="Toxin_cobra-type"/>
    <property type="match status" value="1"/>
</dbReference>
<dbReference type="Gene3D" id="2.10.60.10">
    <property type="entry name" value="CD59"/>
    <property type="match status" value="1"/>
</dbReference>
<feature type="chain" id="PRO_5004372043" evidence="8">
    <location>
        <begin position="22"/>
        <end position="110"/>
    </location>
</feature>
<dbReference type="PROSITE" id="PS00272">
    <property type="entry name" value="SNAKE_TOXIN"/>
    <property type="match status" value="1"/>
</dbReference>
<dbReference type="GO" id="GO:0090729">
    <property type="term" value="F:toxin activity"/>
    <property type="evidence" value="ECO:0007669"/>
    <property type="project" value="UniProtKB-KW"/>
</dbReference>
<sequence length="110" mass="12174">MKTLLLTLVVVTIVCLDLGYTRTCFKTPAPVRSGPCPPGEDLCFTRTWRDGHSGNRGPRVDLGCAATCPTTDKTEIHISCCSEDDCNTFPQWERPKPRPRGRLSSIKDHA</sequence>
<accession>R4G2J4</accession>
<evidence type="ECO:0000256" key="7">
    <source>
        <dbReference type="ARBA" id="ARBA00023327"/>
    </source>
</evidence>
<dbReference type="CDD" id="cd00206">
    <property type="entry name" value="TFP_snake_toxin"/>
    <property type="match status" value="1"/>
</dbReference>
<protein>
    <submittedName>
        <fullName evidence="9">3FTx-Pse-116</fullName>
    </submittedName>
</protein>
<keyword evidence="7" id="KW-0629">Postsynaptic neurotoxin</keyword>
<evidence type="ECO:0000256" key="5">
    <source>
        <dbReference type="ARBA" id="ARBA00022945"/>
    </source>
</evidence>
<evidence type="ECO:0000256" key="8">
    <source>
        <dbReference type="SAM" id="SignalP"/>
    </source>
</evidence>
<evidence type="ECO:0000256" key="2">
    <source>
        <dbReference type="ARBA" id="ARBA00022525"/>
    </source>
</evidence>